<sequence>MSGDTVNGDRHEGWSTADTYSSASSPLGEDESDLSPTDDADLNEMKLSCANVKIAFLKQEVQKLSESEAVNKCNALTNRVRHLTLENNDITSEVNRVILEKDRLDADNKALRQKVLDMTVENNRLSARSEESTKSTPPLEMFSTMQNVIQEKTELADRFFKEKVELADRNTALQNDLIRSNSEKANLNQEKDKLSREKARILLNKAQLQIDLEDSQKIVDALRAQETASLNETTELRQIISTHQQENTDLKTKLAASQSPFNQDSVMEKLARAITDLDLVWMRIFTCVHPGGYGTIQYGGATSTHKIQEYNVADDLFALFRDNKMFQEKYKNVRRSLIQHHQSHGRLHQGRGEYPDMLRKKCEYTVPVAEPFFRI</sequence>
<keyword evidence="4" id="KW-1185">Reference proteome</keyword>
<evidence type="ECO:0000256" key="2">
    <source>
        <dbReference type="SAM" id="MobiDB-lite"/>
    </source>
</evidence>
<feature type="coiled-coil region" evidence="1">
    <location>
        <begin position="170"/>
        <end position="225"/>
    </location>
</feature>
<keyword evidence="1" id="KW-0175">Coiled coil</keyword>
<feature type="compositionally biased region" description="Acidic residues" evidence="2">
    <location>
        <begin position="28"/>
        <end position="40"/>
    </location>
</feature>
<name>A0A6A6RH76_9PLEO</name>
<dbReference type="Proteomes" id="UP000799753">
    <property type="component" value="Unassembled WGS sequence"/>
</dbReference>
<dbReference type="AlphaFoldDB" id="A0A6A6RH76"/>
<evidence type="ECO:0000256" key="1">
    <source>
        <dbReference type="SAM" id="Coils"/>
    </source>
</evidence>
<gene>
    <name evidence="3" type="ORF">P280DRAFT_207881</name>
</gene>
<reference evidence="3" key="1">
    <citation type="journal article" date="2020" name="Stud. Mycol.">
        <title>101 Dothideomycetes genomes: a test case for predicting lifestyles and emergence of pathogens.</title>
        <authorList>
            <person name="Haridas S."/>
            <person name="Albert R."/>
            <person name="Binder M."/>
            <person name="Bloem J."/>
            <person name="Labutti K."/>
            <person name="Salamov A."/>
            <person name="Andreopoulos B."/>
            <person name="Baker S."/>
            <person name="Barry K."/>
            <person name="Bills G."/>
            <person name="Bluhm B."/>
            <person name="Cannon C."/>
            <person name="Castanera R."/>
            <person name="Culley D."/>
            <person name="Daum C."/>
            <person name="Ezra D."/>
            <person name="Gonzalez J."/>
            <person name="Henrissat B."/>
            <person name="Kuo A."/>
            <person name="Liang C."/>
            <person name="Lipzen A."/>
            <person name="Lutzoni F."/>
            <person name="Magnuson J."/>
            <person name="Mondo S."/>
            <person name="Nolan M."/>
            <person name="Ohm R."/>
            <person name="Pangilinan J."/>
            <person name="Park H.-J."/>
            <person name="Ramirez L."/>
            <person name="Alfaro M."/>
            <person name="Sun H."/>
            <person name="Tritt A."/>
            <person name="Yoshinaga Y."/>
            <person name="Zwiers L.-H."/>
            <person name="Turgeon B."/>
            <person name="Goodwin S."/>
            <person name="Spatafora J."/>
            <person name="Crous P."/>
            <person name="Grigoriev I."/>
        </authorList>
    </citation>
    <scope>NUCLEOTIDE SEQUENCE</scope>
    <source>
        <strain evidence="3">CBS 473.64</strain>
    </source>
</reference>
<proteinExistence type="predicted"/>
<evidence type="ECO:0000313" key="4">
    <source>
        <dbReference type="Proteomes" id="UP000799753"/>
    </source>
</evidence>
<feature type="compositionally biased region" description="Polar residues" evidence="2">
    <location>
        <begin position="16"/>
        <end position="25"/>
    </location>
</feature>
<accession>A0A6A6RH76</accession>
<dbReference type="EMBL" id="MU006813">
    <property type="protein sequence ID" value="KAF2634839.1"/>
    <property type="molecule type" value="Genomic_DNA"/>
</dbReference>
<feature type="region of interest" description="Disordered" evidence="2">
    <location>
        <begin position="1"/>
        <end position="40"/>
    </location>
</feature>
<protein>
    <submittedName>
        <fullName evidence="3">Uncharacterized protein</fullName>
    </submittedName>
</protein>
<evidence type="ECO:0000313" key="3">
    <source>
        <dbReference type="EMBL" id="KAF2634839.1"/>
    </source>
</evidence>
<organism evidence="3 4">
    <name type="scientific">Massarina eburnea CBS 473.64</name>
    <dbReference type="NCBI Taxonomy" id="1395130"/>
    <lineage>
        <taxon>Eukaryota</taxon>
        <taxon>Fungi</taxon>
        <taxon>Dikarya</taxon>
        <taxon>Ascomycota</taxon>
        <taxon>Pezizomycotina</taxon>
        <taxon>Dothideomycetes</taxon>
        <taxon>Pleosporomycetidae</taxon>
        <taxon>Pleosporales</taxon>
        <taxon>Massarineae</taxon>
        <taxon>Massarinaceae</taxon>
        <taxon>Massarina</taxon>
    </lineage>
</organism>